<dbReference type="EMBL" id="JAUUTY010000007">
    <property type="protein sequence ID" value="KAK1610537.1"/>
    <property type="molecule type" value="Genomic_DNA"/>
</dbReference>
<comment type="similarity">
    <text evidence="1">Belongs to the disease resistance NB-LRR family.</text>
</comment>
<gene>
    <name evidence="9" type="ORF">QYE76_034210</name>
</gene>
<evidence type="ECO:0000313" key="10">
    <source>
        <dbReference type="Proteomes" id="UP001231189"/>
    </source>
</evidence>
<keyword evidence="4" id="KW-0547">Nucleotide-binding</keyword>
<evidence type="ECO:0000256" key="5">
    <source>
        <dbReference type="ARBA" id="ARBA00022821"/>
    </source>
</evidence>
<evidence type="ECO:0000256" key="2">
    <source>
        <dbReference type="ARBA" id="ARBA00022614"/>
    </source>
</evidence>
<dbReference type="CDD" id="cd14798">
    <property type="entry name" value="RX-CC_like"/>
    <property type="match status" value="1"/>
</dbReference>
<dbReference type="Pfam" id="PF23598">
    <property type="entry name" value="LRR_14"/>
    <property type="match status" value="1"/>
</dbReference>
<dbReference type="AlphaFoldDB" id="A0AAD8QXL2"/>
<dbReference type="InterPro" id="IPR038005">
    <property type="entry name" value="RX-like_CC"/>
</dbReference>
<keyword evidence="2" id="KW-0433">Leucine-rich repeat</keyword>
<keyword evidence="10" id="KW-1185">Reference proteome</keyword>
<evidence type="ECO:0000313" key="9">
    <source>
        <dbReference type="EMBL" id="KAK1610537.1"/>
    </source>
</evidence>
<dbReference type="PANTHER" id="PTHR19338:SF76">
    <property type="entry name" value="RX N-TERMINAL DOMAIN-CONTAINING PROTEIN"/>
    <property type="match status" value="1"/>
</dbReference>
<dbReference type="GO" id="GO:0000166">
    <property type="term" value="F:nucleotide binding"/>
    <property type="evidence" value="ECO:0007669"/>
    <property type="project" value="UniProtKB-KW"/>
</dbReference>
<sequence length="615" mass="69389">MKPLIGKLAVLAGDEYKKLKGVRRQASFLEKEFSAMNSALQKLELMDELDPAAKDWRDHVREMSYDMENCIDDFMHQFIREDAEAGFVKRTVRHLKRLRQRHRITARIEELKALAIDANSRRKRYQIDDWKSSGSVSVDPRLRAVYHEAASPVGIEGPMEELANWLMDSEEKLKKPHMKALLNRIEAKLHMKDSSYTREIEDIIQDIRGHLKDKRVLTLDGDYEDLTIDLTCIKQLLELSFPSDIIHLPHLSNLCLPSGAPAIQGVENMKSLRTLLGFDLASSSVKDIRGLGELTNLRELSCRGNLDTSKIDSLACSVGKLHNLKYLDIFTGNSVTDRSNHLGLLYNPLKHIEKLVLLTWEFPRVPKWTGDLHCLRILYLRAMKTSADDVHIFGKLPSLVCFELKMKQIASEQAVFSKGVFPVLQHFGFWTAKGDVMAFLVFEKGAMPKLRTLDLKVFGERLRVTTGNTTSFNSDFPNDNFFPDIDNLFGNLNMGENQDVAAANITAAAAAAANAGRNALELCASQLHGGSFYTAVSESLVNSFERIVVRVVQEIMKHQYSPSGPALGTHQGEIPFQTRPQLPFALAAPEPQSSPAYVVYHYKKSSNRQRLKIVR</sequence>
<organism evidence="9 10">
    <name type="scientific">Lolium multiflorum</name>
    <name type="common">Italian ryegrass</name>
    <name type="synonym">Lolium perenne subsp. multiflorum</name>
    <dbReference type="NCBI Taxonomy" id="4521"/>
    <lineage>
        <taxon>Eukaryota</taxon>
        <taxon>Viridiplantae</taxon>
        <taxon>Streptophyta</taxon>
        <taxon>Embryophyta</taxon>
        <taxon>Tracheophyta</taxon>
        <taxon>Spermatophyta</taxon>
        <taxon>Magnoliopsida</taxon>
        <taxon>Liliopsida</taxon>
        <taxon>Poales</taxon>
        <taxon>Poaceae</taxon>
        <taxon>BOP clade</taxon>
        <taxon>Pooideae</taxon>
        <taxon>Poodae</taxon>
        <taxon>Poeae</taxon>
        <taxon>Poeae Chloroplast Group 2 (Poeae type)</taxon>
        <taxon>Loliodinae</taxon>
        <taxon>Loliinae</taxon>
        <taxon>Lolium</taxon>
    </lineage>
</organism>
<proteinExistence type="inferred from homology"/>
<keyword evidence="5" id="KW-0611">Plant defense</keyword>
<dbReference type="InterPro" id="IPR041118">
    <property type="entry name" value="Rx_N"/>
</dbReference>
<evidence type="ECO:0000259" key="8">
    <source>
        <dbReference type="Pfam" id="PF23598"/>
    </source>
</evidence>
<keyword evidence="6" id="KW-0175">Coiled coil</keyword>
<protein>
    <recommendedName>
        <fullName evidence="11">Rx N-terminal domain-containing protein</fullName>
    </recommendedName>
</protein>
<keyword evidence="3" id="KW-0677">Repeat</keyword>
<feature type="domain" description="Disease resistance R13L4/SHOC-2-like LRR" evidence="8">
    <location>
        <begin position="240"/>
        <end position="499"/>
    </location>
</feature>
<dbReference type="Gene3D" id="3.80.10.10">
    <property type="entry name" value="Ribonuclease Inhibitor"/>
    <property type="match status" value="1"/>
</dbReference>
<dbReference type="InterPro" id="IPR032675">
    <property type="entry name" value="LRR_dom_sf"/>
</dbReference>
<evidence type="ECO:0000256" key="6">
    <source>
        <dbReference type="ARBA" id="ARBA00023054"/>
    </source>
</evidence>
<evidence type="ECO:0000256" key="3">
    <source>
        <dbReference type="ARBA" id="ARBA00022737"/>
    </source>
</evidence>
<dbReference type="SUPFAM" id="SSF52047">
    <property type="entry name" value="RNI-like"/>
    <property type="match status" value="1"/>
</dbReference>
<evidence type="ECO:0000259" key="7">
    <source>
        <dbReference type="Pfam" id="PF18052"/>
    </source>
</evidence>
<dbReference type="GO" id="GO:0006952">
    <property type="term" value="P:defense response"/>
    <property type="evidence" value="ECO:0007669"/>
    <property type="project" value="UniProtKB-KW"/>
</dbReference>
<evidence type="ECO:0000256" key="4">
    <source>
        <dbReference type="ARBA" id="ARBA00022741"/>
    </source>
</evidence>
<dbReference type="Proteomes" id="UP001231189">
    <property type="component" value="Unassembled WGS sequence"/>
</dbReference>
<accession>A0AAD8QXL2</accession>
<dbReference type="Pfam" id="PF18052">
    <property type="entry name" value="Rx_N"/>
    <property type="match status" value="1"/>
</dbReference>
<dbReference type="InterPro" id="IPR055414">
    <property type="entry name" value="LRR_R13L4/SHOC2-like"/>
</dbReference>
<reference evidence="9" key="1">
    <citation type="submission" date="2023-07" db="EMBL/GenBank/DDBJ databases">
        <title>A chromosome-level genome assembly of Lolium multiflorum.</title>
        <authorList>
            <person name="Chen Y."/>
            <person name="Copetti D."/>
            <person name="Kolliker R."/>
            <person name="Studer B."/>
        </authorList>
    </citation>
    <scope>NUCLEOTIDE SEQUENCE</scope>
    <source>
        <strain evidence="9">02402/16</strain>
        <tissue evidence="9">Leaf</tissue>
    </source>
</reference>
<comment type="caution">
    <text evidence="9">The sequence shown here is derived from an EMBL/GenBank/DDBJ whole genome shotgun (WGS) entry which is preliminary data.</text>
</comment>
<dbReference type="PANTHER" id="PTHR19338">
    <property type="entry name" value="TRANSLOCASE OF INNER MITOCHONDRIAL MEMBRANE 13 HOMOLOG"/>
    <property type="match status" value="1"/>
</dbReference>
<feature type="domain" description="Disease resistance N-terminal" evidence="7">
    <location>
        <begin position="1"/>
        <end position="89"/>
    </location>
</feature>
<evidence type="ECO:0000256" key="1">
    <source>
        <dbReference type="ARBA" id="ARBA00008894"/>
    </source>
</evidence>
<name>A0AAD8QXL2_LOLMU</name>
<dbReference type="Gene3D" id="1.20.5.4130">
    <property type="match status" value="1"/>
</dbReference>
<evidence type="ECO:0008006" key="11">
    <source>
        <dbReference type="Google" id="ProtNLM"/>
    </source>
</evidence>